<keyword evidence="3" id="KW-1185">Reference proteome</keyword>
<sequence length="102" mass="11870">MKKLKLYLPFEIDFVHNDLHSELIERYGAHGLGIYFMVLMELRNHEGYRCRLSTIKGAARRCVADPDHSCTLLDQVDVQKENYDNLSRYVSGNFKKSSEKCV</sequence>
<protein>
    <recommendedName>
        <fullName evidence="1">Lin1244/Lin1753-like N-terminal domain-containing protein</fullName>
    </recommendedName>
</protein>
<evidence type="ECO:0000313" key="2">
    <source>
        <dbReference type="EMBL" id="KAK9663722.1"/>
    </source>
</evidence>
<gene>
    <name evidence="2" type="ORF">QE152_g41397</name>
</gene>
<proteinExistence type="predicted"/>
<dbReference type="AlphaFoldDB" id="A0AAW1GJA9"/>
<organism evidence="2 3">
    <name type="scientific">Popillia japonica</name>
    <name type="common">Japanese beetle</name>
    <dbReference type="NCBI Taxonomy" id="7064"/>
    <lineage>
        <taxon>Eukaryota</taxon>
        <taxon>Metazoa</taxon>
        <taxon>Ecdysozoa</taxon>
        <taxon>Arthropoda</taxon>
        <taxon>Hexapoda</taxon>
        <taxon>Insecta</taxon>
        <taxon>Pterygota</taxon>
        <taxon>Neoptera</taxon>
        <taxon>Endopterygota</taxon>
        <taxon>Coleoptera</taxon>
        <taxon>Polyphaga</taxon>
        <taxon>Scarabaeiformia</taxon>
        <taxon>Scarabaeidae</taxon>
        <taxon>Rutelinae</taxon>
        <taxon>Popillia</taxon>
    </lineage>
</organism>
<name>A0AAW1GJA9_POPJA</name>
<accession>A0AAW1GJA9</accession>
<dbReference type="Pfam" id="PF14297">
    <property type="entry name" value="Lin1244_N"/>
    <property type="match status" value="1"/>
</dbReference>
<dbReference type="Proteomes" id="UP001458880">
    <property type="component" value="Unassembled WGS sequence"/>
</dbReference>
<reference evidence="2 3" key="1">
    <citation type="journal article" date="2024" name="BMC Genomics">
        <title>De novo assembly and annotation of Popillia japonica's genome with initial clues to its potential as an invasive pest.</title>
        <authorList>
            <person name="Cucini C."/>
            <person name="Boschi S."/>
            <person name="Funari R."/>
            <person name="Cardaioli E."/>
            <person name="Iannotti N."/>
            <person name="Marturano G."/>
            <person name="Paoli F."/>
            <person name="Bruttini M."/>
            <person name="Carapelli A."/>
            <person name="Frati F."/>
            <person name="Nardi F."/>
        </authorList>
    </citation>
    <scope>NUCLEOTIDE SEQUENCE [LARGE SCALE GENOMIC DNA]</scope>
    <source>
        <strain evidence="2">DMR45628</strain>
    </source>
</reference>
<evidence type="ECO:0000259" key="1">
    <source>
        <dbReference type="Pfam" id="PF14297"/>
    </source>
</evidence>
<evidence type="ECO:0000313" key="3">
    <source>
        <dbReference type="Proteomes" id="UP001458880"/>
    </source>
</evidence>
<comment type="caution">
    <text evidence="2">The sequence shown here is derived from an EMBL/GenBank/DDBJ whole genome shotgun (WGS) entry which is preliminary data.</text>
</comment>
<dbReference type="InterPro" id="IPR025400">
    <property type="entry name" value="Lin1244/Lin1753-like_N"/>
</dbReference>
<feature type="domain" description="Lin1244/Lin1753-like N-terminal" evidence="1">
    <location>
        <begin position="7"/>
        <end position="55"/>
    </location>
</feature>
<dbReference type="EMBL" id="JASPKY010003465">
    <property type="protein sequence ID" value="KAK9663722.1"/>
    <property type="molecule type" value="Genomic_DNA"/>
</dbReference>